<dbReference type="Pfam" id="PF13976">
    <property type="entry name" value="gag_pre-integrs"/>
    <property type="match status" value="1"/>
</dbReference>
<keyword evidence="1" id="KW-0378">Hydrolase</keyword>
<dbReference type="InterPro" id="IPR025724">
    <property type="entry name" value="GAG-pre-integrase_dom"/>
</dbReference>
<keyword evidence="1" id="KW-0645">Protease</keyword>
<dbReference type="PANTHER" id="PTHR42648:SF31">
    <property type="entry name" value="RNA-DIRECTED DNA POLYMERASE"/>
    <property type="match status" value="1"/>
</dbReference>
<keyword evidence="2" id="KW-0479">Metal-binding</keyword>
<evidence type="ECO:0000313" key="5">
    <source>
        <dbReference type="RefSeq" id="XP_010490134.1"/>
    </source>
</evidence>
<evidence type="ECO:0000256" key="2">
    <source>
        <dbReference type="PROSITE-ProRule" id="PRU00047"/>
    </source>
</evidence>
<dbReference type="Proteomes" id="UP000694864">
    <property type="component" value="Chromosome 19"/>
</dbReference>
<evidence type="ECO:0000256" key="1">
    <source>
        <dbReference type="ARBA" id="ARBA00022670"/>
    </source>
</evidence>
<dbReference type="PROSITE" id="PS50158">
    <property type="entry name" value="ZF_CCHC"/>
    <property type="match status" value="1"/>
</dbReference>
<dbReference type="InterPro" id="IPR001878">
    <property type="entry name" value="Znf_CCHC"/>
</dbReference>
<dbReference type="RefSeq" id="XP_010490134.1">
    <property type="nucleotide sequence ID" value="XM_010491832.1"/>
</dbReference>
<dbReference type="PANTHER" id="PTHR42648">
    <property type="entry name" value="TRANSPOSASE, PUTATIVE-RELATED"/>
    <property type="match status" value="1"/>
</dbReference>
<dbReference type="Gene3D" id="3.30.420.10">
    <property type="entry name" value="Ribonuclease H-like superfamily/Ribonuclease H"/>
    <property type="match status" value="1"/>
</dbReference>
<gene>
    <name evidence="5" type="primary">LOC104767865</name>
</gene>
<reference evidence="4" key="1">
    <citation type="journal article" date="2014" name="Nat. Commun.">
        <title>The emerging biofuel crop Camelina sativa retains a highly undifferentiated hexaploid genome structure.</title>
        <authorList>
            <person name="Kagale S."/>
            <person name="Koh C."/>
            <person name="Nixon J."/>
            <person name="Bollina V."/>
            <person name="Clarke W.E."/>
            <person name="Tuteja R."/>
            <person name="Spillane C."/>
            <person name="Robinson S.J."/>
            <person name="Links M.G."/>
            <person name="Clarke C."/>
            <person name="Higgins E.E."/>
            <person name="Huebert T."/>
            <person name="Sharpe A.G."/>
            <person name="Parkin I.A."/>
        </authorList>
    </citation>
    <scope>NUCLEOTIDE SEQUENCE [LARGE SCALE GENOMIC DNA]</scope>
    <source>
        <strain evidence="4">cv. DH55</strain>
    </source>
</reference>
<dbReference type="InterPro" id="IPR005162">
    <property type="entry name" value="Retrotrans_gag_dom"/>
</dbReference>
<dbReference type="InterPro" id="IPR039537">
    <property type="entry name" value="Retrotran_Ty1/copia-like"/>
</dbReference>
<accession>A0ABM0XS22</accession>
<sequence length="721" mass="80275">MVISWLKLTIDENLRTSLSNHKNAHELWKDIKQRFSVRNGQRVQRLKAELATCNQKGLAMQDYYGKLTQLWRSLSDYQQAKTVEEIAKEREEDKLHQFLMGLDETIYGVVKSSLLSLVSHWSVNNTRNRLVCTSCGKTGHLAENCFRKIRYPDWWVERSAQPSRLRQMFMGSSQPTNTGRGRGNPMARANSMIAVSPTPSAGAPQAAANSVLSIADRIGLTGLTNAQWESLKLALDEREKSSTTLTGKISHSSWIIDTGASNHMISSVSTLDNLHDMSPVVIKLPNGQHVMSLQQGTVSLDTHLILHDVYFFDGLQCHLISVSQLTRDRGCVFQITNTLCVIQDRITRMLIGSGEQHNGLYFFQSMDVAATMHITKVTSSELWHQPLGHPSSKDLESLSISDLSCSSKFDHKACDICNRAKQSRDTFPTSLNKTTSVFELVHCDLWGIIHETSCVGTPQQNSRVERKHRHILNVARALRFQASLPVEFWRQCVLAAGYIIKRTPASPLAGKTPFEILYDRPPPLSHLHVFGYLCYVHNQHHRGDKFASRSTRSLFLGYSLGKKGWRVYNLETGKISVSRDVIFCEDQFPYASSTSLVRDDPSPFMCPSSSVFDVDEELDTPALNDETTMSPLSPSAAESSCSIDLPLPSVNPSVVSTPIYAQLHESDSTVSSSSPVVTVSTPDGPAVPLCCSERVSKPPLRLSDYVCPTLPYHATAHLMIG</sequence>
<dbReference type="Pfam" id="PF22936">
    <property type="entry name" value="Pol_BBD"/>
    <property type="match status" value="1"/>
</dbReference>
<dbReference type="SUPFAM" id="SSF53098">
    <property type="entry name" value="Ribonuclease H-like"/>
    <property type="match status" value="1"/>
</dbReference>
<proteinExistence type="predicted"/>
<dbReference type="InterPro" id="IPR057670">
    <property type="entry name" value="SH3_retrovirus"/>
</dbReference>
<evidence type="ECO:0000313" key="4">
    <source>
        <dbReference type="Proteomes" id="UP000694864"/>
    </source>
</evidence>
<dbReference type="Pfam" id="PF25597">
    <property type="entry name" value="SH3_retrovirus"/>
    <property type="match status" value="1"/>
</dbReference>
<dbReference type="InterPro" id="IPR054722">
    <property type="entry name" value="PolX-like_BBD"/>
</dbReference>
<dbReference type="GeneID" id="104767865"/>
<keyword evidence="4" id="KW-1185">Reference proteome</keyword>
<reference evidence="5" key="2">
    <citation type="submission" date="2025-08" db="UniProtKB">
        <authorList>
            <consortium name="RefSeq"/>
        </authorList>
    </citation>
    <scope>IDENTIFICATION</scope>
    <source>
        <tissue evidence="5">Leaf</tissue>
    </source>
</reference>
<keyword evidence="2" id="KW-0862">Zinc</keyword>
<dbReference type="Pfam" id="PF03732">
    <property type="entry name" value="Retrotrans_gag"/>
    <property type="match status" value="1"/>
</dbReference>
<name>A0ABM0XS22_CAMSA</name>
<keyword evidence="2" id="KW-0863">Zinc-finger</keyword>
<dbReference type="InterPro" id="IPR012337">
    <property type="entry name" value="RNaseH-like_sf"/>
</dbReference>
<feature type="domain" description="CCHC-type" evidence="3">
    <location>
        <begin position="132"/>
        <end position="145"/>
    </location>
</feature>
<organism evidence="4 5">
    <name type="scientific">Camelina sativa</name>
    <name type="common">False flax</name>
    <name type="synonym">Myagrum sativum</name>
    <dbReference type="NCBI Taxonomy" id="90675"/>
    <lineage>
        <taxon>Eukaryota</taxon>
        <taxon>Viridiplantae</taxon>
        <taxon>Streptophyta</taxon>
        <taxon>Embryophyta</taxon>
        <taxon>Tracheophyta</taxon>
        <taxon>Spermatophyta</taxon>
        <taxon>Magnoliopsida</taxon>
        <taxon>eudicotyledons</taxon>
        <taxon>Gunneridae</taxon>
        <taxon>Pentapetalae</taxon>
        <taxon>rosids</taxon>
        <taxon>malvids</taxon>
        <taxon>Brassicales</taxon>
        <taxon>Brassicaceae</taxon>
        <taxon>Camelineae</taxon>
        <taxon>Camelina</taxon>
    </lineage>
</organism>
<evidence type="ECO:0000259" key="3">
    <source>
        <dbReference type="PROSITE" id="PS50158"/>
    </source>
</evidence>
<dbReference type="InterPro" id="IPR036397">
    <property type="entry name" value="RNaseH_sf"/>
</dbReference>
<protein>
    <submittedName>
        <fullName evidence="5">Uncharacterized protein LOC104767865</fullName>
    </submittedName>
</protein>